<dbReference type="OrthoDB" id="10264154at2759"/>
<dbReference type="PANTHER" id="PTHR11715">
    <property type="entry name" value="GLYCINE CLEAVAGE SYSTEM H PROTEIN"/>
    <property type="match status" value="1"/>
</dbReference>
<dbReference type="Pfam" id="PF01597">
    <property type="entry name" value="GCV_H"/>
    <property type="match status" value="1"/>
</dbReference>
<dbReference type="CDD" id="cd06848">
    <property type="entry name" value="GCS_H"/>
    <property type="match status" value="1"/>
</dbReference>
<dbReference type="GO" id="GO:0009249">
    <property type="term" value="P:protein lipoylation"/>
    <property type="evidence" value="ECO:0007669"/>
    <property type="project" value="TreeGrafter"/>
</dbReference>
<evidence type="ECO:0000256" key="3">
    <source>
        <dbReference type="ARBA" id="ARBA00022946"/>
    </source>
</evidence>
<dbReference type="SUPFAM" id="SSF51230">
    <property type="entry name" value="Single hybrid motif"/>
    <property type="match status" value="1"/>
</dbReference>
<dbReference type="GO" id="GO:0005960">
    <property type="term" value="C:glycine cleavage complex"/>
    <property type="evidence" value="ECO:0007669"/>
    <property type="project" value="UniProtKB-UniRule"/>
</dbReference>
<dbReference type="NCBIfam" id="TIGR00527">
    <property type="entry name" value="gcvH"/>
    <property type="match status" value="1"/>
</dbReference>
<keyword evidence="3 5" id="KW-0809">Transit peptide</keyword>
<dbReference type="AlphaFoldDB" id="A0A9N8W3L2"/>
<dbReference type="EMBL" id="CAJVPJ010000093">
    <property type="protein sequence ID" value="CAG8475997.1"/>
    <property type="molecule type" value="Genomic_DNA"/>
</dbReference>
<dbReference type="PROSITE" id="PS50968">
    <property type="entry name" value="BIOTINYL_LIPOYL"/>
    <property type="match status" value="1"/>
</dbReference>
<feature type="domain" description="Lipoyl-binding" evidence="6">
    <location>
        <begin position="52"/>
        <end position="134"/>
    </location>
</feature>
<organism evidence="7 8">
    <name type="scientific">Paraglomus occultum</name>
    <dbReference type="NCBI Taxonomy" id="144539"/>
    <lineage>
        <taxon>Eukaryota</taxon>
        <taxon>Fungi</taxon>
        <taxon>Fungi incertae sedis</taxon>
        <taxon>Mucoromycota</taxon>
        <taxon>Glomeromycotina</taxon>
        <taxon>Glomeromycetes</taxon>
        <taxon>Paraglomerales</taxon>
        <taxon>Paraglomeraceae</taxon>
        <taxon>Paraglomus</taxon>
    </lineage>
</organism>
<dbReference type="PANTHER" id="PTHR11715:SF3">
    <property type="entry name" value="GLYCINE CLEAVAGE SYSTEM H PROTEIN-RELATED"/>
    <property type="match status" value="1"/>
</dbReference>
<evidence type="ECO:0000256" key="1">
    <source>
        <dbReference type="ARBA" id="ARBA00009249"/>
    </source>
</evidence>
<keyword evidence="8" id="KW-1185">Reference proteome</keyword>
<evidence type="ECO:0000259" key="6">
    <source>
        <dbReference type="PROSITE" id="PS50968"/>
    </source>
</evidence>
<evidence type="ECO:0000256" key="2">
    <source>
        <dbReference type="ARBA" id="ARBA00022823"/>
    </source>
</evidence>
<comment type="cofactor">
    <cofactor evidence="5">
        <name>(R)-lipoate</name>
        <dbReference type="ChEBI" id="CHEBI:83088"/>
    </cofactor>
    <text evidence="5">Binds 1 lipoyl cofactor covalently.</text>
</comment>
<gene>
    <name evidence="7" type="ORF">POCULU_LOCUS1290</name>
</gene>
<accession>A0A9N8W3L2</accession>
<evidence type="ECO:0000256" key="5">
    <source>
        <dbReference type="RuleBase" id="RU364055"/>
    </source>
</evidence>
<dbReference type="InterPro" id="IPR017453">
    <property type="entry name" value="GCV_H_sub"/>
</dbReference>
<protein>
    <recommendedName>
        <fullName evidence="5">Glycine cleavage system H protein</fullName>
    </recommendedName>
</protein>
<comment type="function">
    <text evidence="5">The H protein shuttles the methylamine group of glycine from the P protein to the T protein.</text>
</comment>
<dbReference type="InterPro" id="IPR000089">
    <property type="entry name" value="Biotin_lipoyl"/>
</dbReference>
<dbReference type="GO" id="GO:0019464">
    <property type="term" value="P:glycine decarboxylation via glycine cleavage system"/>
    <property type="evidence" value="ECO:0007669"/>
    <property type="project" value="UniProtKB-UniRule"/>
</dbReference>
<dbReference type="InterPro" id="IPR011053">
    <property type="entry name" value="Single_hybrid_motif"/>
</dbReference>
<evidence type="ECO:0000256" key="4">
    <source>
        <dbReference type="PIRSR" id="PIRSR617453-50"/>
    </source>
</evidence>
<sequence>MSLSILSSRIFTRIHGFRHVSLRNGYAAYSRAYTSRKRFTEDHEWVEIHGNIGTVGITDYAQKALGDVVYVELPKVGTVIEKADVIGAVESVKAASDIYAPASGKITKVNESLSENPGLINKSPENEAWLCKINLSTPKELDELMDANAYDAYCAKG</sequence>
<reference evidence="7" key="1">
    <citation type="submission" date="2021-06" db="EMBL/GenBank/DDBJ databases">
        <authorList>
            <person name="Kallberg Y."/>
            <person name="Tangrot J."/>
            <person name="Rosling A."/>
        </authorList>
    </citation>
    <scope>NUCLEOTIDE SEQUENCE</scope>
    <source>
        <strain evidence="7">IA702</strain>
    </source>
</reference>
<dbReference type="InterPro" id="IPR033753">
    <property type="entry name" value="GCV_H/Fam206"/>
</dbReference>
<feature type="modified residue" description="N6-lipoyllysine" evidence="4">
    <location>
        <position position="93"/>
    </location>
</feature>
<dbReference type="PROSITE" id="PS00189">
    <property type="entry name" value="LIPOYL"/>
    <property type="match status" value="1"/>
</dbReference>
<keyword evidence="5" id="KW-0496">Mitochondrion</keyword>
<dbReference type="Gene3D" id="2.40.50.100">
    <property type="match status" value="1"/>
</dbReference>
<dbReference type="InterPro" id="IPR002930">
    <property type="entry name" value="GCV_H"/>
</dbReference>
<dbReference type="GO" id="GO:0005739">
    <property type="term" value="C:mitochondrion"/>
    <property type="evidence" value="ECO:0007669"/>
    <property type="project" value="UniProtKB-SubCell"/>
</dbReference>
<dbReference type="NCBIfam" id="NF002270">
    <property type="entry name" value="PRK01202.1"/>
    <property type="match status" value="1"/>
</dbReference>
<dbReference type="Proteomes" id="UP000789572">
    <property type="component" value="Unassembled WGS sequence"/>
</dbReference>
<comment type="subcellular location">
    <subcellularLocation>
        <location evidence="5">Mitochondrion</location>
    </subcellularLocation>
</comment>
<evidence type="ECO:0000313" key="7">
    <source>
        <dbReference type="EMBL" id="CAG8475997.1"/>
    </source>
</evidence>
<name>A0A9N8W3L2_9GLOM</name>
<dbReference type="HAMAP" id="MF_00272">
    <property type="entry name" value="GcvH"/>
    <property type="match status" value="1"/>
</dbReference>
<comment type="similarity">
    <text evidence="1 5">Belongs to the GcvH family.</text>
</comment>
<keyword evidence="2 4" id="KW-0450">Lipoyl</keyword>
<comment type="caution">
    <text evidence="7">The sequence shown here is derived from an EMBL/GenBank/DDBJ whole genome shotgun (WGS) entry which is preliminary data.</text>
</comment>
<comment type="subunit">
    <text evidence="5">The glycine cleavage system is composed of four proteins: P, T, L and H.</text>
</comment>
<proteinExistence type="inferred from homology"/>
<dbReference type="InterPro" id="IPR003016">
    <property type="entry name" value="2-oxoA_DH_lipoyl-BS"/>
</dbReference>
<evidence type="ECO:0000313" key="8">
    <source>
        <dbReference type="Proteomes" id="UP000789572"/>
    </source>
</evidence>